<evidence type="ECO:0000256" key="5">
    <source>
        <dbReference type="ARBA" id="ARBA00022452"/>
    </source>
</evidence>
<dbReference type="PROSITE" id="PS50068">
    <property type="entry name" value="LDLRA_2"/>
    <property type="match status" value="1"/>
</dbReference>
<dbReference type="GO" id="GO:0006958">
    <property type="term" value="P:complement activation, classical pathway"/>
    <property type="evidence" value="ECO:0007669"/>
    <property type="project" value="UniProtKB-KW"/>
</dbReference>
<evidence type="ECO:0000256" key="23">
    <source>
        <dbReference type="SAM" id="MobiDB-lite"/>
    </source>
</evidence>
<dbReference type="AlphaFoldDB" id="A0A8J1N0U6"/>
<dbReference type="InterPro" id="IPR020863">
    <property type="entry name" value="MACPF_CS"/>
</dbReference>
<dbReference type="CDD" id="cd00112">
    <property type="entry name" value="LDLa"/>
    <property type="match status" value="1"/>
</dbReference>
<evidence type="ECO:0000256" key="10">
    <source>
        <dbReference type="ARBA" id="ARBA00022692"/>
    </source>
</evidence>
<evidence type="ECO:0000256" key="4">
    <source>
        <dbReference type="ARBA" id="ARBA00018261"/>
    </source>
</evidence>
<evidence type="ECO:0000256" key="19">
    <source>
        <dbReference type="ARBA" id="ARBA00023298"/>
    </source>
</evidence>
<feature type="disulfide bond" evidence="22">
    <location>
        <begin position="162"/>
        <end position="180"/>
    </location>
</feature>
<evidence type="ECO:0000256" key="22">
    <source>
        <dbReference type="PROSITE-ProRule" id="PRU00124"/>
    </source>
</evidence>
<evidence type="ECO:0000256" key="15">
    <source>
        <dbReference type="ARBA" id="ARBA00023136"/>
    </source>
</evidence>
<evidence type="ECO:0000256" key="16">
    <source>
        <dbReference type="ARBA" id="ARBA00023157"/>
    </source>
</evidence>
<feature type="region of interest" description="Disordered" evidence="23">
    <location>
        <begin position="15"/>
        <end position="57"/>
    </location>
</feature>
<organism evidence="25 26">
    <name type="scientific">Xenopus laevis</name>
    <name type="common">African clawed frog</name>
    <dbReference type="NCBI Taxonomy" id="8355"/>
    <lineage>
        <taxon>Eukaryota</taxon>
        <taxon>Metazoa</taxon>
        <taxon>Chordata</taxon>
        <taxon>Craniata</taxon>
        <taxon>Vertebrata</taxon>
        <taxon>Euteleostomi</taxon>
        <taxon>Amphibia</taxon>
        <taxon>Batrachia</taxon>
        <taxon>Anura</taxon>
        <taxon>Pipoidea</taxon>
        <taxon>Pipidae</taxon>
        <taxon>Xenopodinae</taxon>
        <taxon>Xenopus</taxon>
        <taxon>Xenopus</taxon>
    </lineage>
</organism>
<evidence type="ECO:0000256" key="12">
    <source>
        <dbReference type="ARBA" id="ARBA00022859"/>
    </source>
</evidence>
<keyword evidence="15" id="KW-0472">Membrane</keyword>
<dbReference type="Pfam" id="PF00090">
    <property type="entry name" value="TSP_1"/>
    <property type="match status" value="1"/>
</dbReference>
<evidence type="ECO:0000256" key="21">
    <source>
        <dbReference type="ARBA" id="ARBA00093512"/>
    </source>
</evidence>
<dbReference type="GO" id="GO:0031640">
    <property type="term" value="P:killing of cells of another organism"/>
    <property type="evidence" value="ECO:0007669"/>
    <property type="project" value="UniProtKB-KW"/>
</dbReference>
<keyword evidence="17" id="KW-0179">Complement alternate pathway</keyword>
<evidence type="ECO:0000313" key="25">
    <source>
        <dbReference type="Proteomes" id="UP000186698"/>
    </source>
</evidence>
<dbReference type="InterPro" id="IPR023415">
    <property type="entry name" value="LDLR_class-A_CS"/>
</dbReference>
<dbReference type="Pfam" id="PF01823">
    <property type="entry name" value="MACPF"/>
    <property type="match status" value="1"/>
</dbReference>
<protein>
    <recommendedName>
        <fullName evidence="4">Complement component C9</fullName>
    </recommendedName>
</protein>
<dbReference type="GO" id="GO:0005579">
    <property type="term" value="C:membrane attack complex"/>
    <property type="evidence" value="ECO:0000318"/>
    <property type="project" value="GO_Central"/>
</dbReference>
<reference evidence="26" key="1">
    <citation type="submission" date="2025-08" db="UniProtKB">
        <authorList>
            <consortium name="RefSeq"/>
        </authorList>
    </citation>
    <scope>IDENTIFICATION</scope>
    <source>
        <strain evidence="26">J_2021</strain>
        <tissue evidence="26">Erythrocytes</tissue>
    </source>
</reference>
<dbReference type="SMART" id="SM00192">
    <property type="entry name" value="LDLa"/>
    <property type="match status" value="1"/>
</dbReference>
<comment type="subunit">
    <text evidence="21">Homooligomer; about 20 C9 chains oligomerize to give rise to a huge beta-barrel that forms a 100 Angstrom diameter pore in target membranes. Component of the membrane attack complex (MAC), composed of complement C5b, C6, C7, C8A, C8B, C8G and multiple copies of the pore-forming subunit C9.</text>
</comment>
<dbReference type="Pfam" id="PF00057">
    <property type="entry name" value="Ldl_recept_a"/>
    <property type="match status" value="1"/>
</dbReference>
<dbReference type="SUPFAM" id="SSF82895">
    <property type="entry name" value="TSP-1 type 1 repeat"/>
    <property type="match status" value="1"/>
</dbReference>
<dbReference type="SMART" id="SM00457">
    <property type="entry name" value="MACPF"/>
    <property type="match status" value="1"/>
</dbReference>
<dbReference type="GO" id="GO:0044218">
    <property type="term" value="C:other organism cell membrane"/>
    <property type="evidence" value="ECO:0007669"/>
    <property type="project" value="UniProtKB-KW"/>
</dbReference>
<evidence type="ECO:0000259" key="24">
    <source>
        <dbReference type="PROSITE" id="PS51412"/>
    </source>
</evidence>
<comment type="subcellular location">
    <subcellularLocation>
        <location evidence="2">Secreted</location>
    </subcellularLocation>
    <subcellularLocation>
        <location evidence="1">Target cell membrane</location>
        <topology evidence="1">Multi-pass membrane protein</topology>
    </subcellularLocation>
</comment>
<keyword evidence="11" id="KW-0204">Cytolysis</keyword>
<evidence type="ECO:0000256" key="3">
    <source>
        <dbReference type="ARBA" id="ARBA00009214"/>
    </source>
</evidence>
<dbReference type="PROSITE" id="PS01209">
    <property type="entry name" value="LDLRA_1"/>
    <property type="match status" value="1"/>
</dbReference>
<comment type="function">
    <text evidence="20">Pore-forming component of the membrane attack complex (MAC), a multiprotein complex activated by the complement cascade, which inserts into a target cell membrane and forms a pore, leading to target cell membrane rupture and cell lysis. The MAC is initiated by proteolytic cleavage of C5 into complement C5b in response to the classical, alternative, lectin and GZMK complement pathways. The complement pathways consist in a cascade of proteins that leads to phagocytosis and breakdown of pathogens and signaling that strengthens the adaptive immune system. Constitutes the pore-forming subunit of the MAC complex: during MAC assembly, C9 associates with the C5b8 intermediate complex, and polymerizes to complete the pore.</text>
</comment>
<dbReference type="Gene3D" id="4.10.400.10">
    <property type="entry name" value="Low-density Lipoprotein Receptor"/>
    <property type="match status" value="1"/>
</dbReference>
<keyword evidence="12" id="KW-0391">Immunity</keyword>
<feature type="domain" description="MACPF" evidence="24">
    <location>
        <begin position="193"/>
        <end position="556"/>
    </location>
</feature>
<name>A0A8J1N0U6_XENLA</name>
<dbReference type="PROSITE" id="PS51412">
    <property type="entry name" value="MACPF_2"/>
    <property type="match status" value="1"/>
</dbReference>
<dbReference type="GO" id="GO:0006956">
    <property type="term" value="P:complement activation"/>
    <property type="evidence" value="ECO:0000318"/>
    <property type="project" value="GO_Central"/>
</dbReference>
<sequence>MQCFQRVHETLPVLLSESRHAKPQGKNYKSREISSPARRRKKRQQETPTAFAPPHFPYHGSPVAGTRVCIRPAGQTECFSQNPQRFQREVNAPAPIDCQLSSWGSWSQCDPCTKHRYRSRSVEHFGQYGGAACVNTLGDIQRCIPEEDCLEQPVLCGNDFECESGRCIKTRLLCNGDNDCGDYSDETCDDKDPKSPCRNSDIELSEIARTAGDGLNILGMKPRRNPFDNEYFNGICDRVRDGKTYFRKPWNVAALVYQTRADKSFTTETYHDAKSVMSKIIDGLTVNIDASVSLKLTPTENKNVSVNANAGIGYSKTKNIEKLRTYSETKDKTFMRVSGSVQLATFQMRTRGAMLNPTFIEDIKNLPKGYDKAEYFSILEMYGTHYSVSGNLGGKYELVYVLDSIEMNSRELTTEDIKDCLRFNADAGIGVKAEGANLDLNPKIKGDVCKTGGGESETEPSINIKPVIESIISFVDGGTVEYVTALEEKLNKKQPVADVNDYVQWASSLKEAPAVIKSKPNPIYSLIPTDIKDAYTKSRNLERAIEEYIDEYSVCKCQRCQNGGKAMVIDGECICKCPLHYEGVACQNIKAEAFSKPKEPIDGGWGCWTVSPNCVNGDLTATRKCDNPVPQQGGKTCHGSQTKTIPCEK</sequence>
<evidence type="ECO:0000256" key="7">
    <source>
        <dbReference type="ARBA" id="ARBA00022536"/>
    </source>
</evidence>
<dbReference type="InterPro" id="IPR002172">
    <property type="entry name" value="LDrepeatLR_classA_rpt"/>
</dbReference>
<keyword evidence="9" id="KW-0399">Innate immunity</keyword>
<evidence type="ECO:0000256" key="1">
    <source>
        <dbReference type="ARBA" id="ARBA00004276"/>
    </source>
</evidence>
<dbReference type="GO" id="GO:0005615">
    <property type="term" value="C:extracellular space"/>
    <property type="evidence" value="ECO:0000318"/>
    <property type="project" value="GO_Central"/>
</dbReference>
<evidence type="ECO:0000313" key="26">
    <source>
        <dbReference type="RefSeq" id="XP_041446865.1"/>
    </source>
</evidence>
<dbReference type="Gene3D" id="2.20.100.10">
    <property type="entry name" value="Thrombospondin type-1 (TSP1) repeat"/>
    <property type="match status" value="2"/>
</dbReference>
<keyword evidence="5" id="KW-1134">Transmembrane beta strand</keyword>
<gene>
    <name evidence="26" type="primary">c9.L</name>
    <name evidence="26" type="synonym">armd15</name>
    <name evidence="26" type="synonym">c9</name>
    <name evidence="26" type="synonym">c9d</name>
</gene>
<dbReference type="SUPFAM" id="SSF57424">
    <property type="entry name" value="LDL receptor-like module"/>
    <property type="match status" value="1"/>
</dbReference>
<evidence type="ECO:0000256" key="13">
    <source>
        <dbReference type="ARBA" id="ARBA00022875"/>
    </source>
</evidence>
<dbReference type="InterPro" id="IPR036055">
    <property type="entry name" value="LDL_receptor-like_sf"/>
</dbReference>
<evidence type="ECO:0000256" key="11">
    <source>
        <dbReference type="ARBA" id="ARBA00022852"/>
    </source>
</evidence>
<evidence type="ECO:0000256" key="6">
    <source>
        <dbReference type="ARBA" id="ARBA00022525"/>
    </source>
</evidence>
<keyword evidence="16 22" id="KW-1015">Disulfide bond</keyword>
<evidence type="ECO:0000256" key="9">
    <source>
        <dbReference type="ARBA" id="ARBA00022588"/>
    </source>
</evidence>
<proteinExistence type="inferred from homology"/>
<dbReference type="InterPro" id="IPR020864">
    <property type="entry name" value="MACPF"/>
</dbReference>
<dbReference type="InterPro" id="IPR036383">
    <property type="entry name" value="TSP1_rpt_sf"/>
</dbReference>
<dbReference type="InterPro" id="IPR000884">
    <property type="entry name" value="TSP1_rpt"/>
</dbReference>
<keyword evidence="13" id="KW-0180">Complement pathway</keyword>
<dbReference type="PRINTS" id="PR00764">
    <property type="entry name" value="COMPLEMENTC9"/>
</dbReference>
<dbReference type="RefSeq" id="XP_041446865.1">
    <property type="nucleotide sequence ID" value="XM_041590931.1"/>
</dbReference>
<keyword evidence="18" id="KW-0325">Glycoprotein</keyword>
<keyword evidence="6" id="KW-0964">Secreted</keyword>
<keyword evidence="7" id="KW-0245">EGF-like domain</keyword>
<evidence type="ECO:0000256" key="8">
    <source>
        <dbReference type="ARBA" id="ARBA00022537"/>
    </source>
</evidence>
<accession>A0A8J1N0U6</accession>
<dbReference type="CTD" id="379504"/>
<dbReference type="GO" id="GO:0006957">
    <property type="term" value="P:complement activation, alternative pathway"/>
    <property type="evidence" value="ECO:0007669"/>
    <property type="project" value="UniProtKB-KW"/>
</dbReference>
<evidence type="ECO:0000256" key="2">
    <source>
        <dbReference type="ARBA" id="ARBA00004613"/>
    </source>
</evidence>
<dbReference type="PANTHER" id="PTHR45742:SF3">
    <property type="entry name" value="COMPLEMENT COMPONENT C9"/>
    <property type="match status" value="1"/>
</dbReference>
<dbReference type="PROSITE" id="PS50092">
    <property type="entry name" value="TSP1"/>
    <property type="match status" value="1"/>
</dbReference>
<keyword evidence="25" id="KW-1185">Reference proteome</keyword>
<keyword evidence="8" id="KW-1052">Target cell membrane</keyword>
<dbReference type="Proteomes" id="UP000186698">
    <property type="component" value="Chromosome 1L"/>
</dbReference>
<evidence type="ECO:0000256" key="20">
    <source>
        <dbReference type="ARBA" id="ARBA00093294"/>
    </source>
</evidence>
<keyword evidence="10" id="KW-0812">Transmembrane</keyword>
<dbReference type="InterPro" id="IPR001862">
    <property type="entry name" value="MAC_perforin"/>
</dbReference>
<dbReference type="OrthoDB" id="10037824at2759"/>
<dbReference type="GeneID" id="379504"/>
<comment type="caution">
    <text evidence="22">Lacks conserved residue(s) required for the propagation of feature annotation.</text>
</comment>
<keyword evidence="14" id="KW-0473">Membrane attack complex</keyword>
<comment type="similarity">
    <text evidence="3">Belongs to the complement C6/C7/C8/C9 family.</text>
</comment>
<keyword evidence="19" id="KW-1053">Target membrane</keyword>
<evidence type="ECO:0000256" key="18">
    <source>
        <dbReference type="ARBA" id="ARBA00023180"/>
    </source>
</evidence>
<evidence type="ECO:0000256" key="17">
    <source>
        <dbReference type="ARBA" id="ARBA00023162"/>
    </source>
</evidence>
<dbReference type="Gene3D" id="2.10.25.10">
    <property type="entry name" value="Laminin"/>
    <property type="match status" value="1"/>
</dbReference>
<dbReference type="PROSITE" id="PS00279">
    <property type="entry name" value="MACPF_1"/>
    <property type="match status" value="1"/>
</dbReference>
<dbReference type="SMART" id="SM00209">
    <property type="entry name" value="TSP1"/>
    <property type="match status" value="1"/>
</dbReference>
<dbReference type="PANTHER" id="PTHR45742">
    <property type="entry name" value="COMPLEMENT COMPONENT C6"/>
    <property type="match status" value="1"/>
</dbReference>
<evidence type="ECO:0000256" key="14">
    <source>
        <dbReference type="ARBA" id="ARBA00023058"/>
    </source>
</evidence>